<proteinExistence type="predicted"/>
<name>A0A498JAI6_MALDO</name>
<sequence length="67" mass="7556">MGKGNILCLSLKSKLGSCGRRLEEMCEFQSKRVDIRLLAVAEERDECGNGGTGERKNYRHRTGRGKR</sequence>
<evidence type="ECO:0000313" key="2">
    <source>
        <dbReference type="EMBL" id="RXH92829.1"/>
    </source>
</evidence>
<dbReference type="AlphaFoldDB" id="A0A498JAI6"/>
<protein>
    <submittedName>
        <fullName evidence="2">Uncharacterized protein</fullName>
    </submittedName>
</protein>
<evidence type="ECO:0000313" key="3">
    <source>
        <dbReference type="Proteomes" id="UP000290289"/>
    </source>
</evidence>
<gene>
    <name evidence="2" type="ORF">DVH24_042831</name>
</gene>
<evidence type="ECO:0000256" key="1">
    <source>
        <dbReference type="SAM" id="MobiDB-lite"/>
    </source>
</evidence>
<organism evidence="2 3">
    <name type="scientific">Malus domestica</name>
    <name type="common">Apple</name>
    <name type="synonym">Pyrus malus</name>
    <dbReference type="NCBI Taxonomy" id="3750"/>
    <lineage>
        <taxon>Eukaryota</taxon>
        <taxon>Viridiplantae</taxon>
        <taxon>Streptophyta</taxon>
        <taxon>Embryophyta</taxon>
        <taxon>Tracheophyta</taxon>
        <taxon>Spermatophyta</taxon>
        <taxon>Magnoliopsida</taxon>
        <taxon>eudicotyledons</taxon>
        <taxon>Gunneridae</taxon>
        <taxon>Pentapetalae</taxon>
        <taxon>rosids</taxon>
        <taxon>fabids</taxon>
        <taxon>Rosales</taxon>
        <taxon>Rosaceae</taxon>
        <taxon>Amygdaloideae</taxon>
        <taxon>Maleae</taxon>
        <taxon>Malus</taxon>
    </lineage>
</organism>
<dbReference type="Proteomes" id="UP000290289">
    <property type="component" value="Chromosome 8"/>
</dbReference>
<dbReference type="EMBL" id="RDQH01000334">
    <property type="protein sequence ID" value="RXH92829.1"/>
    <property type="molecule type" value="Genomic_DNA"/>
</dbReference>
<reference evidence="2 3" key="1">
    <citation type="submission" date="2018-10" db="EMBL/GenBank/DDBJ databases">
        <title>A high-quality apple genome assembly.</title>
        <authorList>
            <person name="Hu J."/>
        </authorList>
    </citation>
    <scope>NUCLEOTIDE SEQUENCE [LARGE SCALE GENOMIC DNA]</scope>
    <source>
        <strain evidence="3">cv. HFTH1</strain>
        <tissue evidence="2">Young leaf</tissue>
    </source>
</reference>
<keyword evidence="3" id="KW-1185">Reference proteome</keyword>
<feature type="region of interest" description="Disordered" evidence="1">
    <location>
        <begin position="46"/>
        <end position="67"/>
    </location>
</feature>
<accession>A0A498JAI6</accession>
<comment type="caution">
    <text evidence="2">The sequence shown here is derived from an EMBL/GenBank/DDBJ whole genome shotgun (WGS) entry which is preliminary data.</text>
</comment>
<feature type="compositionally biased region" description="Basic residues" evidence="1">
    <location>
        <begin position="57"/>
        <end position="67"/>
    </location>
</feature>